<dbReference type="AlphaFoldDB" id="A0A7L5EN10"/>
<evidence type="ECO:0008006" key="3">
    <source>
        <dbReference type="Google" id="ProtNLM"/>
    </source>
</evidence>
<evidence type="ECO:0000313" key="1">
    <source>
        <dbReference type="EMBL" id="QJE30749.1"/>
    </source>
</evidence>
<proteinExistence type="predicted"/>
<dbReference type="RefSeq" id="WP_170106456.1">
    <property type="nucleotide sequence ID" value="NZ_CP051672.1"/>
</dbReference>
<dbReference type="EMBL" id="CP051672">
    <property type="protein sequence ID" value="QJE30749.1"/>
    <property type="molecule type" value="Genomic_DNA"/>
</dbReference>
<sequence length="179" mass="20996">MERITDKLKKLLALAERGYGGEAENARRLLEAQLNKYELTLEDLLNEGKKRRILKYRGEEELRLVIQVLASVLGSKNEVFNGSTYNSSKKQIYIELTDLQFAEISDMIAFYKRQFNKEKKRLLKDLFSAFIQKHHLFDCDPIDKPNSESKDIDLEELFRILQLSRSMEDVTYRKAISNK</sequence>
<dbReference type="Proteomes" id="UP000501982">
    <property type="component" value="Chromosome"/>
</dbReference>
<accession>A0A7L5EN10</accession>
<gene>
    <name evidence="1" type="ORF">HHO38_21825</name>
</gene>
<name>A0A7L5EN10_PARDI</name>
<evidence type="ECO:0000313" key="2">
    <source>
        <dbReference type="Proteomes" id="UP000501982"/>
    </source>
</evidence>
<reference evidence="1 2" key="1">
    <citation type="submission" date="2020-04" db="EMBL/GenBank/DDBJ databases">
        <title>Complete Genomes and Methylome analysis of CBBP consortium that reverse antibiotic-induced susceptibility to vancomycin-resistant Enterococcus faecium infection.</title>
        <authorList>
            <person name="Fomenkov A."/>
            <person name="Zhang Z."/>
            <person name="Pamer E."/>
            <person name="Roberts R.J."/>
        </authorList>
    </citation>
    <scope>NUCLEOTIDE SEQUENCE [LARGE SCALE GENOMIC DNA]</scope>
    <source>
        <strain evidence="2">CBBP</strain>
    </source>
</reference>
<organism evidence="1 2">
    <name type="scientific">Parabacteroides distasonis</name>
    <dbReference type="NCBI Taxonomy" id="823"/>
    <lineage>
        <taxon>Bacteria</taxon>
        <taxon>Pseudomonadati</taxon>
        <taxon>Bacteroidota</taxon>
        <taxon>Bacteroidia</taxon>
        <taxon>Bacteroidales</taxon>
        <taxon>Tannerellaceae</taxon>
        <taxon>Parabacteroides</taxon>
    </lineage>
</organism>
<protein>
    <recommendedName>
        <fullName evidence="3">DUF2786 domain-containing protein</fullName>
    </recommendedName>
</protein>